<evidence type="ECO:0000256" key="1">
    <source>
        <dbReference type="SAM" id="MobiDB-lite"/>
    </source>
</evidence>
<dbReference type="Proteomes" id="UP000005143">
    <property type="component" value="Unassembled WGS sequence"/>
</dbReference>
<dbReference type="EMBL" id="AGUD01000297">
    <property type="protein sequence ID" value="EHN09243.1"/>
    <property type="molecule type" value="Genomic_DNA"/>
</dbReference>
<keyword evidence="3" id="KW-1185">Reference proteome</keyword>
<feature type="region of interest" description="Disordered" evidence="1">
    <location>
        <begin position="17"/>
        <end position="43"/>
    </location>
</feature>
<protein>
    <submittedName>
        <fullName evidence="2">Uncharacterized protein</fullName>
    </submittedName>
</protein>
<sequence>MVLAGAAIVLGGCADHDRAADRSGPPAARPPAPRSPLTEDPRAFPPLTAAQAVRIARRVALVRAGRSTVVEGAPGTPFTRTAFTAQVVLKGRLPRRFVVRVIGGRLGNQQVDPIIAPFVPGQRYILFFGPDGPAGPTIVAQARYAVSDAGLVTPALTGIPPLAADSARPARVAAGQRLDDVLRAIRRYVHHHSQRAS</sequence>
<proteinExistence type="predicted"/>
<reference evidence="2 3" key="1">
    <citation type="journal article" date="2013" name="Biodegradation">
        <title>Quantitative proteomic analysis of ibuprofen-degrading Patulibacter sp. strain I11.</title>
        <authorList>
            <person name="Almeida B."/>
            <person name="Kjeldal H."/>
            <person name="Lolas I."/>
            <person name="Knudsen A.D."/>
            <person name="Carvalho G."/>
            <person name="Nielsen K.L."/>
            <person name="Barreto Crespo M.T."/>
            <person name="Stensballe A."/>
            <person name="Nielsen J.L."/>
        </authorList>
    </citation>
    <scope>NUCLEOTIDE SEQUENCE [LARGE SCALE GENOMIC DNA]</scope>
    <source>
        <strain evidence="2 3">I11</strain>
    </source>
</reference>
<evidence type="ECO:0000313" key="2">
    <source>
        <dbReference type="EMBL" id="EHN09243.1"/>
    </source>
</evidence>
<name>H0EAR8_9ACTN</name>
<gene>
    <name evidence="2" type="ORF">PAI11_39420</name>
</gene>
<organism evidence="2 3">
    <name type="scientific">Patulibacter medicamentivorans</name>
    <dbReference type="NCBI Taxonomy" id="1097667"/>
    <lineage>
        <taxon>Bacteria</taxon>
        <taxon>Bacillati</taxon>
        <taxon>Actinomycetota</taxon>
        <taxon>Thermoleophilia</taxon>
        <taxon>Solirubrobacterales</taxon>
        <taxon>Patulibacteraceae</taxon>
        <taxon>Patulibacter</taxon>
    </lineage>
</organism>
<comment type="caution">
    <text evidence="2">The sequence shown here is derived from an EMBL/GenBank/DDBJ whole genome shotgun (WGS) entry which is preliminary data.</text>
</comment>
<accession>H0EAR8</accession>
<evidence type="ECO:0000313" key="3">
    <source>
        <dbReference type="Proteomes" id="UP000005143"/>
    </source>
</evidence>
<dbReference type="AlphaFoldDB" id="H0EAR8"/>